<dbReference type="Proteomes" id="UP000324222">
    <property type="component" value="Unassembled WGS sequence"/>
</dbReference>
<dbReference type="EMBL" id="VSRR010029840">
    <property type="protein sequence ID" value="MPC69692.1"/>
    <property type="molecule type" value="Genomic_DNA"/>
</dbReference>
<gene>
    <name evidence="1" type="ORF">E2C01_063923</name>
</gene>
<protein>
    <submittedName>
        <fullName evidence="1">Uncharacterized protein</fullName>
    </submittedName>
</protein>
<dbReference type="AlphaFoldDB" id="A0A5B7HEZ3"/>
<organism evidence="1 2">
    <name type="scientific">Portunus trituberculatus</name>
    <name type="common">Swimming crab</name>
    <name type="synonym">Neptunus trituberculatus</name>
    <dbReference type="NCBI Taxonomy" id="210409"/>
    <lineage>
        <taxon>Eukaryota</taxon>
        <taxon>Metazoa</taxon>
        <taxon>Ecdysozoa</taxon>
        <taxon>Arthropoda</taxon>
        <taxon>Crustacea</taxon>
        <taxon>Multicrustacea</taxon>
        <taxon>Malacostraca</taxon>
        <taxon>Eumalacostraca</taxon>
        <taxon>Eucarida</taxon>
        <taxon>Decapoda</taxon>
        <taxon>Pleocyemata</taxon>
        <taxon>Brachyura</taxon>
        <taxon>Eubrachyura</taxon>
        <taxon>Portunoidea</taxon>
        <taxon>Portunidae</taxon>
        <taxon>Portuninae</taxon>
        <taxon>Portunus</taxon>
    </lineage>
</organism>
<proteinExistence type="predicted"/>
<evidence type="ECO:0000313" key="1">
    <source>
        <dbReference type="EMBL" id="MPC69692.1"/>
    </source>
</evidence>
<comment type="caution">
    <text evidence="1">The sequence shown here is derived from an EMBL/GenBank/DDBJ whole genome shotgun (WGS) entry which is preliminary data.</text>
</comment>
<keyword evidence="2" id="KW-1185">Reference proteome</keyword>
<sequence>MSMEMRHGTERVKLQHTRTHKQLNTHLSICYPKYTFIYILLPYTYLDTLLLNINR</sequence>
<reference evidence="1 2" key="1">
    <citation type="submission" date="2019-05" db="EMBL/GenBank/DDBJ databases">
        <title>Another draft genome of Portunus trituberculatus and its Hox gene families provides insights of decapod evolution.</title>
        <authorList>
            <person name="Jeong J.-H."/>
            <person name="Song I."/>
            <person name="Kim S."/>
            <person name="Choi T."/>
            <person name="Kim D."/>
            <person name="Ryu S."/>
            <person name="Kim W."/>
        </authorList>
    </citation>
    <scope>NUCLEOTIDE SEQUENCE [LARGE SCALE GENOMIC DNA]</scope>
    <source>
        <tissue evidence="1">Muscle</tissue>
    </source>
</reference>
<accession>A0A5B7HEZ3</accession>
<evidence type="ECO:0000313" key="2">
    <source>
        <dbReference type="Proteomes" id="UP000324222"/>
    </source>
</evidence>
<name>A0A5B7HEZ3_PORTR</name>